<proteinExistence type="predicted"/>
<dbReference type="Proteomes" id="UP000003763">
    <property type="component" value="Unassembled WGS sequence"/>
</dbReference>
<gene>
    <name evidence="1" type="ORF">HMPREF9469_00244</name>
</gene>
<dbReference type="PATRIC" id="fig|742733.3.peg.252"/>
<evidence type="ECO:0000313" key="1">
    <source>
        <dbReference type="EMBL" id="EHF01012.1"/>
    </source>
</evidence>
<dbReference type="HOGENOM" id="CLU_3231744_0_0_9"/>
<reference evidence="1 2" key="1">
    <citation type="submission" date="2011-08" db="EMBL/GenBank/DDBJ databases">
        <title>The Genome Sequence of Clostridium citroniae WAL-17108.</title>
        <authorList>
            <consortium name="The Broad Institute Genome Sequencing Platform"/>
            <person name="Earl A."/>
            <person name="Ward D."/>
            <person name="Feldgarden M."/>
            <person name="Gevers D."/>
            <person name="Finegold S.M."/>
            <person name="Summanen P.H."/>
            <person name="Molitoris D.R."/>
            <person name="Vaisanen M.L."/>
            <person name="Daigneault M."/>
            <person name="Allen-Vercoe E."/>
            <person name="Young S.K."/>
            <person name="Zeng Q."/>
            <person name="Gargeya S."/>
            <person name="Fitzgerald M."/>
            <person name="Haas B."/>
            <person name="Abouelleil A."/>
            <person name="Alvarado L."/>
            <person name="Arachchi H.M."/>
            <person name="Berlin A."/>
            <person name="Brown A."/>
            <person name="Chapman S.B."/>
            <person name="Chen Z."/>
            <person name="Dunbar C."/>
            <person name="Freedman E."/>
            <person name="Gearin G."/>
            <person name="Gellesch M."/>
            <person name="Goldberg J."/>
            <person name="Griggs A."/>
            <person name="Gujja S."/>
            <person name="Heiman D."/>
            <person name="Howarth C."/>
            <person name="Larson L."/>
            <person name="Lui A."/>
            <person name="MacDonald P.J.P."/>
            <person name="Montmayeur A."/>
            <person name="Murphy C."/>
            <person name="Neiman D."/>
            <person name="Pearson M."/>
            <person name="Priest M."/>
            <person name="Roberts A."/>
            <person name="Saif S."/>
            <person name="Shea T."/>
            <person name="Shenoy N."/>
            <person name="Sisk P."/>
            <person name="Stolte C."/>
            <person name="Sykes S."/>
            <person name="Wortman J."/>
            <person name="Nusbaum C."/>
            <person name="Birren B."/>
        </authorList>
    </citation>
    <scope>NUCLEOTIDE SEQUENCE [LARGE SCALE GENOMIC DNA]</scope>
    <source>
        <strain evidence="1 2">WAL-17108</strain>
    </source>
</reference>
<comment type="caution">
    <text evidence="1">The sequence shown here is derived from an EMBL/GenBank/DDBJ whole genome shotgun (WGS) entry which is preliminary data.</text>
</comment>
<dbReference type="AlphaFoldDB" id="G5HCD2"/>
<dbReference type="EMBL" id="ADLJ01000002">
    <property type="protein sequence ID" value="EHF01012.1"/>
    <property type="molecule type" value="Genomic_DNA"/>
</dbReference>
<protein>
    <submittedName>
        <fullName evidence="1">Uncharacterized protein</fullName>
    </submittedName>
</protein>
<evidence type="ECO:0000313" key="2">
    <source>
        <dbReference type="Proteomes" id="UP000003763"/>
    </source>
</evidence>
<organism evidence="1 2">
    <name type="scientific">[Clostridium] citroniae WAL-17108</name>
    <dbReference type="NCBI Taxonomy" id="742733"/>
    <lineage>
        <taxon>Bacteria</taxon>
        <taxon>Bacillati</taxon>
        <taxon>Bacillota</taxon>
        <taxon>Clostridia</taxon>
        <taxon>Lachnospirales</taxon>
        <taxon>Lachnospiraceae</taxon>
        <taxon>Enterocloster</taxon>
    </lineage>
</organism>
<name>G5HCD2_9FIRM</name>
<sequence>MREERWENTGRDRITLQELMELNEDGFEFTLADGHIISVAFRN</sequence>
<accession>G5HCD2</accession>